<evidence type="ECO:0000313" key="3">
    <source>
        <dbReference type="Proteomes" id="UP000092528"/>
    </source>
</evidence>
<sequence length="540" mass="62995">MSEIHITRAVHKDTKASVSIESVESGLQDNIVCACCGAKLIANKGKKRAWYFSHYFDEACILAYETQLHLTAKEYFAKVGKIPLPLDTGWVAPDACSELNISGVQVEVYMDGRRPDLVVEVGSEQYWVEIANKHKCDADKIWDCRSNDKNVIEIDVSDCGQLDQFDSLDNCLIRLQSLNPCNDYLDVIASNTATKHETVRKQFEALMRSQKQLKKEESQQEKATKVLEERIEDQQKKYDDRLEKMRFRESAQDEILAELERAIGAHETLLHEVKMRKENLENEMDEKVDLRLAELDELNEVELAVLKRKLDEEWQQEKELRRERFEQELADDFQRRFQIELDAMEVRKQAHEKLANELRALEHEKSFLRDEVDSLVVNKELIQEQQAKQIEAQLAPLIAQRNALFDEVARLTSMVEEKLVEHDLIDTYGNNIEEVKEFCLARTDYRQTLHQRVQEFKAIERQCNTLRAEYEEKYVQLDVIIKLANEYVAAFKNGFDVLQKKELLALLPPKLVSRIQTRLIMLSRNAQEELDDYERLKSNV</sequence>
<dbReference type="AlphaFoldDB" id="A0A1C7FFK3"/>
<organism evidence="2 3">
    <name type="scientific">Vibrio scophthalmi</name>
    <dbReference type="NCBI Taxonomy" id="45658"/>
    <lineage>
        <taxon>Bacteria</taxon>
        <taxon>Pseudomonadati</taxon>
        <taxon>Pseudomonadota</taxon>
        <taxon>Gammaproteobacteria</taxon>
        <taxon>Vibrionales</taxon>
        <taxon>Vibrionaceae</taxon>
        <taxon>Vibrio</taxon>
    </lineage>
</organism>
<feature type="coiled-coil region" evidence="1">
    <location>
        <begin position="196"/>
        <end position="290"/>
    </location>
</feature>
<dbReference type="PATRIC" id="fig|45658.7.peg.3093"/>
<dbReference type="RefSeq" id="WP_065546107.1">
    <property type="nucleotide sequence ID" value="NZ_CP016415.1"/>
</dbReference>
<proteinExistence type="predicted"/>
<protein>
    <submittedName>
        <fullName evidence="2">Protein ORF73</fullName>
    </submittedName>
</protein>
<dbReference type="Proteomes" id="UP000092528">
    <property type="component" value="Chromosome 2"/>
</dbReference>
<keyword evidence="1" id="KW-0175">Coiled coil</keyword>
<evidence type="ECO:0000313" key="2">
    <source>
        <dbReference type="EMBL" id="ANU38193.1"/>
    </source>
</evidence>
<evidence type="ECO:0000256" key="1">
    <source>
        <dbReference type="SAM" id="Coils"/>
    </source>
</evidence>
<reference evidence="2 3" key="1">
    <citation type="submission" date="2016-07" db="EMBL/GenBank/DDBJ databases">
        <title>Genome sequencing of Vibrio scophthalmi strain VS-05, an isolated from Paralichthys olivaceus.</title>
        <authorList>
            <person name="Han H.-J."/>
        </authorList>
    </citation>
    <scope>NUCLEOTIDE SEQUENCE [LARGE SCALE GENOMIC DNA]</scope>
    <source>
        <strain evidence="2 3">VS-05</strain>
    </source>
</reference>
<accession>A0A1C7FFK3</accession>
<name>A0A1C7FFK3_9VIBR</name>
<dbReference type="EMBL" id="CP016415">
    <property type="protein sequence ID" value="ANU38193.1"/>
    <property type="molecule type" value="Genomic_DNA"/>
</dbReference>
<keyword evidence="3" id="KW-1185">Reference proteome</keyword>
<gene>
    <name evidence="2" type="ORF">VSVS05_03155</name>
</gene>
<feature type="coiled-coil region" evidence="1">
    <location>
        <begin position="341"/>
        <end position="378"/>
    </location>
</feature>